<dbReference type="GO" id="GO:0006398">
    <property type="term" value="P:mRNA 3'-end processing by stem-loop binding and cleavage"/>
    <property type="evidence" value="ECO:0007669"/>
    <property type="project" value="EnsemblMetazoa"/>
</dbReference>
<comment type="subcellular location">
    <subcellularLocation>
        <location evidence="1">Nucleus</location>
    </subcellularLocation>
</comment>
<dbReference type="Pfam" id="PF16661">
    <property type="entry name" value="Lactamase_B_6"/>
    <property type="match status" value="1"/>
</dbReference>
<dbReference type="InterPro" id="IPR035639">
    <property type="entry name" value="CPSF2_MBL"/>
</dbReference>
<dbReference type="eggNOG" id="KOG1135">
    <property type="taxonomic scope" value="Eukaryota"/>
</dbReference>
<keyword evidence="1" id="KW-0694">RNA-binding</keyword>
<dbReference type="InterPro" id="IPR001279">
    <property type="entry name" value="Metallo-B-lactamas"/>
</dbReference>
<protein>
    <recommendedName>
        <fullName evidence="1">Cleavage and polyadenylation specificity factor subunit 2</fullName>
    </recommendedName>
    <alternativeName>
        <fullName evidence="1">Cleavage and polyadenylation specificity factor 100 kDa subunit</fullName>
    </alternativeName>
</protein>
<evidence type="ECO:0000256" key="1">
    <source>
        <dbReference type="RuleBase" id="RU365006"/>
    </source>
</evidence>
<dbReference type="SUPFAM" id="SSF56281">
    <property type="entry name" value="Metallo-hydrolase/oxidoreductase"/>
    <property type="match status" value="1"/>
</dbReference>
<dbReference type="CDD" id="cd16293">
    <property type="entry name" value="CPSF2-like_MBL-fold"/>
    <property type="match status" value="1"/>
</dbReference>
<evidence type="ECO:0000313" key="3">
    <source>
        <dbReference type="EMBL" id="EDW24634.1"/>
    </source>
</evidence>
<dbReference type="KEGG" id="dpe:6587258"/>
<dbReference type="STRING" id="7234.B4G4W8"/>
<accession>B4G4W8</accession>
<dbReference type="AlphaFoldDB" id="B4G4W8"/>
<dbReference type="GO" id="GO:0005847">
    <property type="term" value="C:mRNA cleavage and polyadenylation specificity factor complex"/>
    <property type="evidence" value="ECO:0007669"/>
    <property type="project" value="EnsemblMetazoa"/>
</dbReference>
<name>B4G4W8_DROPE</name>
<dbReference type="OMA" id="TAPCCAY"/>
<dbReference type="Gene3D" id="3.60.15.10">
    <property type="entry name" value="Ribonuclease Z/Hydroxyacylglutathione hydrolase-like"/>
    <property type="match status" value="1"/>
</dbReference>
<dbReference type="PANTHER" id="PTHR45922:SF1">
    <property type="entry name" value="CLEAVAGE AND POLYADENYLATION SPECIFICITY FACTOR SUBUNIT 2"/>
    <property type="match status" value="1"/>
</dbReference>
<dbReference type="PANTHER" id="PTHR45922">
    <property type="entry name" value="CLEAVAGE AND POLYADENYLATION SPECIFICITY FACTOR SUBUNIT 2"/>
    <property type="match status" value="1"/>
</dbReference>
<comment type="similarity">
    <text evidence="1">Belongs to the metallo-beta-lactamase superfamily. RNA-metabolizing metallo-beta-lactamase-like family. CPSF2/YSH1 subfamily.</text>
</comment>
<gene>
    <name evidence="3" type="primary">Dper\GL24247</name>
    <name evidence="3" type="ORF">Dper_GL24247</name>
</gene>
<evidence type="ECO:0000259" key="2">
    <source>
        <dbReference type="Pfam" id="PF16661"/>
    </source>
</evidence>
<dbReference type="InterPro" id="IPR027075">
    <property type="entry name" value="CPSF2"/>
</dbReference>
<dbReference type="Proteomes" id="UP000008744">
    <property type="component" value="Unassembled WGS sequence"/>
</dbReference>
<reference evidence="3 4" key="1">
    <citation type="journal article" date="2007" name="Nature">
        <title>Evolution of genes and genomes on the Drosophila phylogeny.</title>
        <authorList>
            <consortium name="Drosophila 12 Genomes Consortium"/>
            <person name="Clark A.G."/>
            <person name="Eisen M.B."/>
            <person name="Smith D.R."/>
            <person name="Bergman C.M."/>
            <person name="Oliver B."/>
            <person name="Markow T.A."/>
            <person name="Kaufman T.C."/>
            <person name="Kellis M."/>
            <person name="Gelbart W."/>
            <person name="Iyer V.N."/>
            <person name="Pollard D.A."/>
            <person name="Sackton T.B."/>
            <person name="Larracuente A.M."/>
            <person name="Singh N.D."/>
            <person name="Abad J.P."/>
            <person name="Abt D.N."/>
            <person name="Adryan B."/>
            <person name="Aguade M."/>
            <person name="Akashi H."/>
            <person name="Anderson W.W."/>
            <person name="Aquadro C.F."/>
            <person name="Ardell D.H."/>
            <person name="Arguello R."/>
            <person name="Artieri C.G."/>
            <person name="Barbash D.A."/>
            <person name="Barker D."/>
            <person name="Barsanti P."/>
            <person name="Batterham P."/>
            <person name="Batzoglou S."/>
            <person name="Begun D."/>
            <person name="Bhutkar A."/>
            <person name="Blanco E."/>
            <person name="Bosak S.A."/>
            <person name="Bradley R.K."/>
            <person name="Brand A.D."/>
            <person name="Brent M.R."/>
            <person name="Brooks A.N."/>
            <person name="Brown R.H."/>
            <person name="Butlin R.K."/>
            <person name="Caggese C."/>
            <person name="Calvi B.R."/>
            <person name="Bernardo de Carvalho A."/>
            <person name="Caspi A."/>
            <person name="Castrezana S."/>
            <person name="Celniker S.E."/>
            <person name="Chang J.L."/>
            <person name="Chapple C."/>
            <person name="Chatterji S."/>
            <person name="Chinwalla A."/>
            <person name="Civetta A."/>
            <person name="Clifton S.W."/>
            <person name="Comeron J.M."/>
            <person name="Costello J.C."/>
            <person name="Coyne J.A."/>
            <person name="Daub J."/>
            <person name="David R.G."/>
            <person name="Delcher A.L."/>
            <person name="Delehaunty K."/>
            <person name="Do C.B."/>
            <person name="Ebling H."/>
            <person name="Edwards K."/>
            <person name="Eickbush T."/>
            <person name="Evans J.D."/>
            <person name="Filipski A."/>
            <person name="Findeiss S."/>
            <person name="Freyhult E."/>
            <person name="Fulton L."/>
            <person name="Fulton R."/>
            <person name="Garcia A.C."/>
            <person name="Gardiner A."/>
            <person name="Garfield D.A."/>
            <person name="Garvin B.E."/>
            <person name="Gibson G."/>
            <person name="Gilbert D."/>
            <person name="Gnerre S."/>
            <person name="Godfrey J."/>
            <person name="Good R."/>
            <person name="Gotea V."/>
            <person name="Gravely B."/>
            <person name="Greenberg A.J."/>
            <person name="Griffiths-Jones S."/>
            <person name="Gross S."/>
            <person name="Guigo R."/>
            <person name="Gustafson E.A."/>
            <person name="Haerty W."/>
            <person name="Hahn M.W."/>
            <person name="Halligan D.L."/>
            <person name="Halpern A.L."/>
            <person name="Halter G.M."/>
            <person name="Han M.V."/>
            <person name="Heger A."/>
            <person name="Hillier L."/>
            <person name="Hinrichs A.S."/>
            <person name="Holmes I."/>
            <person name="Hoskins R.A."/>
            <person name="Hubisz M.J."/>
            <person name="Hultmark D."/>
            <person name="Huntley M.A."/>
            <person name="Jaffe D.B."/>
            <person name="Jagadeeshan S."/>
            <person name="Jeck W.R."/>
            <person name="Johnson J."/>
            <person name="Jones C.D."/>
            <person name="Jordan W.C."/>
            <person name="Karpen G.H."/>
            <person name="Kataoka E."/>
            <person name="Keightley P.D."/>
            <person name="Kheradpour P."/>
            <person name="Kirkness E.F."/>
            <person name="Koerich L.B."/>
            <person name="Kristiansen K."/>
            <person name="Kudrna D."/>
            <person name="Kulathinal R.J."/>
            <person name="Kumar S."/>
            <person name="Kwok R."/>
            <person name="Lander E."/>
            <person name="Langley C.H."/>
            <person name="Lapoint R."/>
            <person name="Lazzaro B.P."/>
            <person name="Lee S.J."/>
            <person name="Levesque L."/>
            <person name="Li R."/>
            <person name="Lin C.F."/>
            <person name="Lin M.F."/>
            <person name="Lindblad-Toh K."/>
            <person name="Llopart A."/>
            <person name="Long M."/>
            <person name="Low L."/>
            <person name="Lozovsky E."/>
            <person name="Lu J."/>
            <person name="Luo M."/>
            <person name="Machado C.A."/>
            <person name="Makalowski W."/>
            <person name="Marzo M."/>
            <person name="Matsuda M."/>
            <person name="Matzkin L."/>
            <person name="McAllister B."/>
            <person name="McBride C.S."/>
            <person name="McKernan B."/>
            <person name="McKernan K."/>
            <person name="Mendez-Lago M."/>
            <person name="Minx P."/>
            <person name="Mollenhauer M.U."/>
            <person name="Montooth K."/>
            <person name="Mount S.M."/>
            <person name="Mu X."/>
            <person name="Myers E."/>
            <person name="Negre B."/>
            <person name="Newfeld S."/>
            <person name="Nielsen R."/>
            <person name="Noor M.A."/>
            <person name="O'Grady P."/>
            <person name="Pachter L."/>
            <person name="Papaceit M."/>
            <person name="Parisi M.J."/>
            <person name="Parisi M."/>
            <person name="Parts L."/>
            <person name="Pedersen J.S."/>
            <person name="Pesole G."/>
            <person name="Phillippy A.M."/>
            <person name="Ponting C.P."/>
            <person name="Pop M."/>
            <person name="Porcelli D."/>
            <person name="Powell J.R."/>
            <person name="Prohaska S."/>
            <person name="Pruitt K."/>
            <person name="Puig M."/>
            <person name="Quesneville H."/>
            <person name="Ram K.R."/>
            <person name="Rand D."/>
            <person name="Rasmussen M.D."/>
            <person name="Reed L.K."/>
            <person name="Reenan R."/>
            <person name="Reily A."/>
            <person name="Remington K.A."/>
            <person name="Rieger T.T."/>
            <person name="Ritchie M.G."/>
            <person name="Robin C."/>
            <person name="Rogers Y.H."/>
            <person name="Rohde C."/>
            <person name="Rozas J."/>
            <person name="Rubenfield M.J."/>
            <person name="Ruiz A."/>
            <person name="Russo S."/>
            <person name="Salzberg S.L."/>
            <person name="Sanchez-Gracia A."/>
            <person name="Saranga D.J."/>
            <person name="Sato H."/>
            <person name="Schaeffer S.W."/>
            <person name="Schatz M.C."/>
            <person name="Schlenke T."/>
            <person name="Schwartz R."/>
            <person name="Segarra C."/>
            <person name="Singh R.S."/>
            <person name="Sirot L."/>
            <person name="Sirota M."/>
            <person name="Sisneros N.B."/>
            <person name="Smith C.D."/>
            <person name="Smith T.F."/>
            <person name="Spieth J."/>
            <person name="Stage D.E."/>
            <person name="Stark A."/>
            <person name="Stephan W."/>
            <person name="Strausberg R.L."/>
            <person name="Strempel S."/>
            <person name="Sturgill D."/>
            <person name="Sutton G."/>
            <person name="Sutton G.G."/>
            <person name="Tao W."/>
            <person name="Teichmann S."/>
            <person name="Tobari Y.N."/>
            <person name="Tomimura Y."/>
            <person name="Tsolas J.M."/>
            <person name="Valente V.L."/>
            <person name="Venter E."/>
            <person name="Venter J.C."/>
            <person name="Vicario S."/>
            <person name="Vieira F.G."/>
            <person name="Vilella A.J."/>
            <person name="Villasante A."/>
            <person name="Walenz B."/>
            <person name="Wang J."/>
            <person name="Wasserman M."/>
            <person name="Watts T."/>
            <person name="Wilson D."/>
            <person name="Wilson R.K."/>
            <person name="Wing R.A."/>
            <person name="Wolfner M.F."/>
            <person name="Wong A."/>
            <person name="Wong G.K."/>
            <person name="Wu C.I."/>
            <person name="Wu G."/>
            <person name="Yamamoto D."/>
            <person name="Yang H.P."/>
            <person name="Yang S.P."/>
            <person name="Yorke J.A."/>
            <person name="Yoshida K."/>
            <person name="Zdobnov E."/>
            <person name="Zhang P."/>
            <person name="Zhang Y."/>
            <person name="Zimin A.V."/>
            <person name="Baldwin J."/>
            <person name="Abdouelleil A."/>
            <person name="Abdulkadir J."/>
            <person name="Abebe A."/>
            <person name="Abera B."/>
            <person name="Abreu J."/>
            <person name="Acer S.C."/>
            <person name="Aftuck L."/>
            <person name="Alexander A."/>
            <person name="An P."/>
            <person name="Anderson E."/>
            <person name="Anderson S."/>
            <person name="Arachi H."/>
            <person name="Azer M."/>
            <person name="Bachantsang P."/>
            <person name="Barry A."/>
            <person name="Bayul T."/>
            <person name="Berlin A."/>
            <person name="Bessette D."/>
            <person name="Bloom T."/>
            <person name="Blye J."/>
            <person name="Boguslavskiy L."/>
            <person name="Bonnet C."/>
            <person name="Boukhgalter B."/>
            <person name="Bourzgui I."/>
            <person name="Brown A."/>
            <person name="Cahill P."/>
            <person name="Channer S."/>
            <person name="Cheshatsang Y."/>
            <person name="Chuda L."/>
            <person name="Citroen M."/>
            <person name="Collymore A."/>
            <person name="Cooke P."/>
            <person name="Costello M."/>
            <person name="D'Aco K."/>
            <person name="Daza R."/>
            <person name="De Haan G."/>
            <person name="DeGray S."/>
            <person name="DeMaso C."/>
            <person name="Dhargay N."/>
            <person name="Dooley K."/>
            <person name="Dooley E."/>
            <person name="Doricent M."/>
            <person name="Dorje P."/>
            <person name="Dorjee K."/>
            <person name="Dupes A."/>
            <person name="Elong R."/>
            <person name="Falk J."/>
            <person name="Farina A."/>
            <person name="Faro S."/>
            <person name="Ferguson D."/>
            <person name="Fisher S."/>
            <person name="Foley C.D."/>
            <person name="Franke A."/>
            <person name="Friedrich D."/>
            <person name="Gadbois L."/>
            <person name="Gearin G."/>
            <person name="Gearin C.R."/>
            <person name="Giannoukos G."/>
            <person name="Goode T."/>
            <person name="Graham J."/>
            <person name="Grandbois E."/>
            <person name="Grewal S."/>
            <person name="Gyaltsen K."/>
            <person name="Hafez N."/>
            <person name="Hagos B."/>
            <person name="Hall J."/>
            <person name="Henson C."/>
            <person name="Hollinger A."/>
            <person name="Honan T."/>
            <person name="Huard M.D."/>
            <person name="Hughes L."/>
            <person name="Hurhula B."/>
            <person name="Husby M.E."/>
            <person name="Kamat A."/>
            <person name="Kanga B."/>
            <person name="Kashin S."/>
            <person name="Khazanovich D."/>
            <person name="Kisner P."/>
            <person name="Lance K."/>
            <person name="Lara M."/>
            <person name="Lee W."/>
            <person name="Lennon N."/>
            <person name="Letendre F."/>
            <person name="LeVine R."/>
            <person name="Lipovsky A."/>
            <person name="Liu X."/>
            <person name="Liu J."/>
            <person name="Liu S."/>
            <person name="Lokyitsang T."/>
            <person name="Lokyitsang Y."/>
            <person name="Lubonja R."/>
            <person name="Lui A."/>
            <person name="MacDonald P."/>
            <person name="Magnisalis V."/>
            <person name="Maru K."/>
            <person name="Matthews C."/>
            <person name="McCusker W."/>
            <person name="McDonough S."/>
            <person name="Mehta T."/>
            <person name="Meldrim J."/>
            <person name="Meneus L."/>
            <person name="Mihai O."/>
            <person name="Mihalev A."/>
            <person name="Mihova T."/>
            <person name="Mittelman R."/>
            <person name="Mlenga V."/>
            <person name="Montmayeur A."/>
            <person name="Mulrain L."/>
            <person name="Navidi A."/>
            <person name="Naylor J."/>
            <person name="Negash T."/>
            <person name="Nguyen T."/>
            <person name="Nguyen N."/>
            <person name="Nicol R."/>
            <person name="Norbu C."/>
            <person name="Norbu N."/>
            <person name="Novod N."/>
            <person name="O'Neill B."/>
            <person name="Osman S."/>
            <person name="Markiewicz E."/>
            <person name="Oyono O.L."/>
            <person name="Patti C."/>
            <person name="Phunkhang P."/>
            <person name="Pierre F."/>
            <person name="Priest M."/>
            <person name="Raghuraman S."/>
            <person name="Rege F."/>
            <person name="Reyes R."/>
            <person name="Rise C."/>
            <person name="Rogov P."/>
            <person name="Ross K."/>
            <person name="Ryan E."/>
            <person name="Settipalli S."/>
            <person name="Shea T."/>
            <person name="Sherpa N."/>
            <person name="Shi L."/>
            <person name="Shih D."/>
            <person name="Sparrow T."/>
            <person name="Spaulding J."/>
            <person name="Stalker J."/>
            <person name="Stange-Thomann N."/>
            <person name="Stavropoulos S."/>
            <person name="Stone C."/>
            <person name="Strader C."/>
            <person name="Tesfaye S."/>
            <person name="Thomson T."/>
            <person name="Thoulutsang Y."/>
            <person name="Thoulutsang D."/>
            <person name="Topham K."/>
            <person name="Topping I."/>
            <person name="Tsamla T."/>
            <person name="Vassiliev H."/>
            <person name="Vo A."/>
            <person name="Wangchuk T."/>
            <person name="Wangdi T."/>
            <person name="Weiand M."/>
            <person name="Wilkinson J."/>
            <person name="Wilson A."/>
            <person name="Yadav S."/>
            <person name="Young G."/>
            <person name="Yu Q."/>
            <person name="Zembek L."/>
            <person name="Zhong D."/>
            <person name="Zimmer A."/>
            <person name="Zwirko Z."/>
            <person name="Jaffe D.B."/>
            <person name="Alvarez P."/>
            <person name="Brockman W."/>
            <person name="Butler J."/>
            <person name="Chin C."/>
            <person name="Gnerre S."/>
            <person name="Grabherr M."/>
            <person name="Kleber M."/>
            <person name="Mauceli E."/>
            <person name="MacCallum I."/>
        </authorList>
    </citation>
    <scope>NUCLEOTIDE SEQUENCE [LARGE SCALE GENOMIC DNA]</scope>
    <source>
        <strain evidence="4">MSH-3 / Tucson 14011-0111.49</strain>
    </source>
</reference>
<dbReference type="OrthoDB" id="64353at2759"/>
<dbReference type="GO" id="GO:0180010">
    <property type="term" value="P:co-transcriptional mRNA 3'-end processing, cleavage and polyadenylation pathway"/>
    <property type="evidence" value="ECO:0007669"/>
    <property type="project" value="EnsemblMetazoa"/>
</dbReference>
<keyword evidence="4" id="KW-1185">Reference proteome</keyword>
<proteinExistence type="inferred from homology"/>
<sequence length="154" mass="17465">MTSIIKLHTISGAMDESPPCYILQIDDVRILLDCGWDEKFDANFIKELKRQVHTLDAVLLSHPDAYHLGALPYLVGKLGLNCPIFATIPVFKMGQMFMYDLYMSHFNMGDFDLFSLDDVDTAFEKITQLKYNQTVSLKGKGYGISITPSECWTL</sequence>
<organism evidence="4">
    <name type="scientific">Drosophila persimilis</name>
    <name type="common">Fruit fly</name>
    <dbReference type="NCBI Taxonomy" id="7234"/>
    <lineage>
        <taxon>Eukaryota</taxon>
        <taxon>Metazoa</taxon>
        <taxon>Ecdysozoa</taxon>
        <taxon>Arthropoda</taxon>
        <taxon>Hexapoda</taxon>
        <taxon>Insecta</taxon>
        <taxon>Pterygota</taxon>
        <taxon>Neoptera</taxon>
        <taxon>Endopterygota</taxon>
        <taxon>Diptera</taxon>
        <taxon>Brachycera</taxon>
        <taxon>Muscomorpha</taxon>
        <taxon>Ephydroidea</taxon>
        <taxon>Drosophilidae</taxon>
        <taxon>Drosophila</taxon>
        <taxon>Sophophora</taxon>
    </lineage>
</organism>
<keyword evidence="1" id="KW-0539">Nucleus</keyword>
<feature type="domain" description="Metallo-beta-lactamase" evidence="2">
    <location>
        <begin position="22"/>
        <end position="149"/>
    </location>
</feature>
<evidence type="ECO:0000313" key="4">
    <source>
        <dbReference type="Proteomes" id="UP000008744"/>
    </source>
</evidence>
<keyword evidence="1" id="KW-0507">mRNA processing</keyword>
<dbReference type="GO" id="GO:0003723">
    <property type="term" value="F:RNA binding"/>
    <property type="evidence" value="ECO:0007669"/>
    <property type="project" value="UniProtKB-KW"/>
</dbReference>
<dbReference type="InterPro" id="IPR036866">
    <property type="entry name" value="RibonucZ/Hydroxyglut_hydro"/>
</dbReference>
<dbReference type="HOGENOM" id="CLU_1481533_0_0_1"/>
<dbReference type="EMBL" id="CH479179">
    <property type="protein sequence ID" value="EDW24634.1"/>
    <property type="molecule type" value="Genomic_DNA"/>
</dbReference>